<feature type="transmembrane region" description="Helical" evidence="4">
    <location>
        <begin position="299"/>
        <end position="315"/>
    </location>
</feature>
<keyword evidence="3 6" id="KW-0808">Transferase</keyword>
<evidence type="ECO:0000256" key="4">
    <source>
        <dbReference type="SAM" id="Phobius"/>
    </source>
</evidence>
<comment type="similarity">
    <text evidence="1">Belongs to the glycosyltransferase 2 family.</text>
</comment>
<evidence type="ECO:0000256" key="1">
    <source>
        <dbReference type="ARBA" id="ARBA00006739"/>
    </source>
</evidence>
<dbReference type="InterPro" id="IPR029044">
    <property type="entry name" value="Nucleotide-diphossugar_trans"/>
</dbReference>
<feature type="transmembrane region" description="Helical" evidence="4">
    <location>
        <begin position="321"/>
        <end position="339"/>
    </location>
</feature>
<dbReference type="Proteomes" id="UP000029381">
    <property type="component" value="Unassembled WGS sequence"/>
</dbReference>
<evidence type="ECO:0000313" key="6">
    <source>
        <dbReference type="EMBL" id="KFN92593.1"/>
    </source>
</evidence>
<feature type="domain" description="Glycosyltransferase 2-like" evidence="5">
    <location>
        <begin position="46"/>
        <end position="209"/>
    </location>
</feature>
<keyword evidence="7" id="KW-1185">Reference proteome</keyword>
<evidence type="ECO:0000259" key="5">
    <source>
        <dbReference type="Pfam" id="PF00535"/>
    </source>
</evidence>
<reference evidence="6 7" key="1">
    <citation type="submission" date="2014-08" db="EMBL/GenBank/DDBJ databases">
        <title>Genome sequence of Tetragenococcus muriaticus.</title>
        <authorList>
            <person name="Chuea-nongthon C."/>
            <person name="Rodtong S."/>
            <person name="Yongsawatdigul J."/>
            <person name="Steele J.L."/>
            <person name="Liu X.-y."/>
            <person name="Speers J."/>
            <person name="Glasner J.D."/>
            <person name="Neeno-Eckwall E.C."/>
        </authorList>
    </citation>
    <scope>NUCLEOTIDE SEQUENCE [LARGE SCALE GENOMIC DNA]</scope>
    <source>
        <strain evidence="6 7">3MR10-3</strain>
    </source>
</reference>
<dbReference type="Gene3D" id="3.90.550.10">
    <property type="entry name" value="Spore Coat Polysaccharide Biosynthesis Protein SpsA, Chain A"/>
    <property type="match status" value="1"/>
</dbReference>
<organism evidence="6 7">
    <name type="scientific">Tetragenococcus muriaticus 3MR10-3</name>
    <dbReference type="NCBI Taxonomy" id="1302648"/>
    <lineage>
        <taxon>Bacteria</taxon>
        <taxon>Bacillati</taxon>
        <taxon>Bacillota</taxon>
        <taxon>Bacilli</taxon>
        <taxon>Lactobacillales</taxon>
        <taxon>Enterococcaceae</taxon>
        <taxon>Tetragenococcus</taxon>
    </lineage>
</organism>
<dbReference type="RefSeq" id="WP_038022165.1">
    <property type="nucleotide sequence ID" value="NZ_JPVT01000041.1"/>
</dbReference>
<dbReference type="InterPro" id="IPR001173">
    <property type="entry name" value="Glyco_trans_2-like"/>
</dbReference>
<dbReference type="Pfam" id="PF00535">
    <property type="entry name" value="Glycos_transf_2"/>
    <property type="match status" value="1"/>
</dbReference>
<evidence type="ECO:0000313" key="7">
    <source>
        <dbReference type="Proteomes" id="UP000029381"/>
    </source>
</evidence>
<proteinExistence type="inferred from homology"/>
<comment type="caution">
    <text evidence="6">The sequence shown here is derived from an EMBL/GenBank/DDBJ whole genome shotgun (WGS) entry which is preliminary data.</text>
</comment>
<accession>A0A091CE03</accession>
<protein>
    <submittedName>
        <fullName evidence="6">Family 2 glycosyltransferase</fullName>
    </submittedName>
</protein>
<dbReference type="GO" id="GO:0016757">
    <property type="term" value="F:glycosyltransferase activity"/>
    <property type="evidence" value="ECO:0007669"/>
    <property type="project" value="UniProtKB-KW"/>
</dbReference>
<keyword evidence="4" id="KW-1133">Transmembrane helix</keyword>
<keyword evidence="2" id="KW-0328">Glycosyltransferase</keyword>
<dbReference type="AlphaFoldDB" id="A0A091CE03"/>
<feature type="transmembrane region" description="Helical" evidence="4">
    <location>
        <begin position="6"/>
        <end position="26"/>
    </location>
</feature>
<feature type="transmembrane region" description="Helical" evidence="4">
    <location>
        <begin position="346"/>
        <end position="365"/>
    </location>
</feature>
<dbReference type="PANTHER" id="PTHR43630">
    <property type="entry name" value="POLY-BETA-1,6-N-ACETYL-D-GLUCOSAMINE SYNTHASE"/>
    <property type="match status" value="1"/>
</dbReference>
<evidence type="ECO:0000256" key="2">
    <source>
        <dbReference type="ARBA" id="ARBA00022676"/>
    </source>
</evidence>
<evidence type="ECO:0000256" key="3">
    <source>
        <dbReference type="ARBA" id="ARBA00022679"/>
    </source>
</evidence>
<dbReference type="EMBL" id="JPVT01000041">
    <property type="protein sequence ID" value="KFN92593.1"/>
    <property type="molecule type" value="Genomic_DNA"/>
</dbReference>
<dbReference type="SUPFAM" id="SSF53448">
    <property type="entry name" value="Nucleotide-diphospho-sugar transferases"/>
    <property type="match status" value="1"/>
</dbReference>
<gene>
    <name evidence="6" type="ORF">TMU3MR103_0394</name>
</gene>
<dbReference type="PATRIC" id="fig|1302648.3.peg.382"/>
<keyword evidence="4" id="KW-0472">Membrane</keyword>
<name>A0A091CE03_9ENTE</name>
<dbReference type="PANTHER" id="PTHR43630:SF1">
    <property type="entry name" value="POLY-BETA-1,6-N-ACETYL-D-GLUCOSAMINE SYNTHASE"/>
    <property type="match status" value="1"/>
</dbReference>
<sequence length="383" mass="43884">MKIGFYICAFLVFYTMIGYPLLLKILHKLLSHKKIKIDHSYQPMVSIIVPAHNEENVIEKKIVNLLNISYPKDKYEIIISSDNSTDKTNNIVKSYQVQHKDIIKLYNVESRKGKTNAQDEAVDIAQGEILVFTDANSIFDKQALTELIKTFSDKSIGYVAGKLSYLNSTENKTSESEASYWNIDLSLRLMESDLSSITAGNGSIYAIRKGDYIKIDPIFSHDSIFPPKFVNLGKRAVFNKDAIAFEKAGETDRDEFIRKVRMARKNIAINFIDIQKYNMKRNKLFSLFYISHRTFRNNLYLFHILLLLFNALIVLQGSPLIYLIFLIMQILFFALAAIGKNSSNKYIKLIFYYTMTLVAQAVAAFKEITGKSKAFWEKAGSTR</sequence>
<keyword evidence="4" id="KW-0812">Transmembrane</keyword>